<evidence type="ECO:0000256" key="1">
    <source>
        <dbReference type="SAM" id="MobiDB-lite"/>
    </source>
</evidence>
<proteinExistence type="predicted"/>
<evidence type="ECO:0000313" key="3">
    <source>
        <dbReference type="Proteomes" id="UP001174936"/>
    </source>
</evidence>
<reference evidence="2" key="1">
    <citation type="submission" date="2023-06" db="EMBL/GenBank/DDBJ databases">
        <title>Genome-scale phylogeny and comparative genomics of the fungal order Sordariales.</title>
        <authorList>
            <consortium name="Lawrence Berkeley National Laboratory"/>
            <person name="Hensen N."/>
            <person name="Bonometti L."/>
            <person name="Westerberg I."/>
            <person name="Brannstrom I.O."/>
            <person name="Guillou S."/>
            <person name="Cros-Aarteil S."/>
            <person name="Calhoun S."/>
            <person name="Haridas S."/>
            <person name="Kuo A."/>
            <person name="Mondo S."/>
            <person name="Pangilinan J."/>
            <person name="Riley R."/>
            <person name="Labutti K."/>
            <person name="Andreopoulos B."/>
            <person name="Lipzen A."/>
            <person name="Chen C."/>
            <person name="Yanf M."/>
            <person name="Daum C."/>
            <person name="Ng V."/>
            <person name="Clum A."/>
            <person name="Steindorff A."/>
            <person name="Ohm R."/>
            <person name="Martin F."/>
            <person name="Silar P."/>
            <person name="Natvig D."/>
            <person name="Lalanne C."/>
            <person name="Gautier V."/>
            <person name="Ament-Velasquez S.L."/>
            <person name="Kruys A."/>
            <person name="Hutchinson M.I."/>
            <person name="Powell A.J."/>
            <person name="Barry K."/>
            <person name="Miller A.N."/>
            <person name="Grigoriev I.V."/>
            <person name="Debuchy R."/>
            <person name="Gladieux P."/>
            <person name="Thoren M.H."/>
            <person name="Johannesson H."/>
        </authorList>
    </citation>
    <scope>NUCLEOTIDE SEQUENCE</scope>
    <source>
        <strain evidence="2">SMH2532-1</strain>
    </source>
</reference>
<organism evidence="2 3">
    <name type="scientific">Cercophora newfieldiana</name>
    <dbReference type="NCBI Taxonomy" id="92897"/>
    <lineage>
        <taxon>Eukaryota</taxon>
        <taxon>Fungi</taxon>
        <taxon>Dikarya</taxon>
        <taxon>Ascomycota</taxon>
        <taxon>Pezizomycotina</taxon>
        <taxon>Sordariomycetes</taxon>
        <taxon>Sordariomycetidae</taxon>
        <taxon>Sordariales</taxon>
        <taxon>Lasiosphaeriaceae</taxon>
        <taxon>Cercophora</taxon>
    </lineage>
</organism>
<comment type="caution">
    <text evidence="2">The sequence shown here is derived from an EMBL/GenBank/DDBJ whole genome shotgun (WGS) entry which is preliminary data.</text>
</comment>
<name>A0AA39YT02_9PEZI</name>
<dbReference type="Proteomes" id="UP001174936">
    <property type="component" value="Unassembled WGS sequence"/>
</dbReference>
<sequence>MASESPKPPAKDKPYYTTRESSRRNPMLIQSRLIKPKAEYRWYINRPWRPPCMLPWQITTDPEDPIAHIPVGSRFCCIPRSYTGRNSGLCADSTRFRSYDAVKAHVRTVHTYKGKPFRPLRWGVGINKITEYYQTIRELNDHSYVRPETRPPRRGELTMAREFSTRERAGK</sequence>
<dbReference type="AlphaFoldDB" id="A0AA39YT02"/>
<dbReference type="EMBL" id="JAULSV010000001">
    <property type="protein sequence ID" value="KAK0656895.1"/>
    <property type="molecule type" value="Genomic_DNA"/>
</dbReference>
<keyword evidence="3" id="KW-1185">Reference proteome</keyword>
<gene>
    <name evidence="2" type="ORF">B0T16DRAFT_452403</name>
</gene>
<evidence type="ECO:0000313" key="2">
    <source>
        <dbReference type="EMBL" id="KAK0656895.1"/>
    </source>
</evidence>
<accession>A0AA39YT02</accession>
<feature type="region of interest" description="Disordered" evidence="1">
    <location>
        <begin position="1"/>
        <end position="22"/>
    </location>
</feature>
<protein>
    <submittedName>
        <fullName evidence="2">Uncharacterized protein</fullName>
    </submittedName>
</protein>